<dbReference type="PANTHER" id="PTHR30620">
    <property type="entry name" value="PERIPLASMIC BETA-GLUCOSIDASE-RELATED"/>
    <property type="match status" value="1"/>
</dbReference>
<dbReference type="PANTHER" id="PTHR30620:SF123">
    <property type="entry name" value="BETA-XYLOSIDASE"/>
    <property type="match status" value="1"/>
</dbReference>
<dbReference type="InterPro" id="IPR002772">
    <property type="entry name" value="Glyco_hydro_3_C"/>
</dbReference>
<organism evidence="3 4">
    <name type="scientific">Coprobacillus cateniformis</name>
    <dbReference type="NCBI Taxonomy" id="100884"/>
    <lineage>
        <taxon>Bacteria</taxon>
        <taxon>Bacillati</taxon>
        <taxon>Bacillota</taxon>
        <taxon>Erysipelotrichia</taxon>
        <taxon>Erysipelotrichales</taxon>
        <taxon>Coprobacillaceae</taxon>
        <taxon>Coprobacillus</taxon>
    </lineage>
</organism>
<keyword evidence="1" id="KW-0378">Hydrolase</keyword>
<sequence length="747" mass="83041">MSISIDKIDELISMMTLDEKVGQLNQHLYGWQCFCKNKDGDYELTQLFKDHVQKFGGVGAIYGILRADAWSGMNEVNGVKKEESLQVIEMIQNYLKTETRLKIPALITEECVHGHQGLHSMMYPANISMGMTWNPDLLKEICQEVSCELASKGGNLALFTGLDVMRDPRWGRSEECFSEDSYLTSEMTKAAVKGFQLNDRNGVGVILKHLCAQGACEGGHNSGAASIGQRELREVFLPPVKAGVLSGAKGVMAAYNEIDGIPCHVNQALLTQLLRGEYGFNGIVMADGCALDRLSIMNSDIPLMAATALKAGVDLSLWDHVYPLLGDAVRQGYLDEKVLDRSVKRILKLKFELGLFEERQVTVYPSREKELALKAAQECQVLLKNDGILPLRKDIKSIAVIGPNAHNVMNMLGDYTSFQKAEDVTTLYQGIQQVLGEEVQVNYALGCHIRDCSKADLAEAVELASQSDVVIMALGGSSARHFKMDFESNGAVTTSYDKNEMNCGENVDKASLDLEGLQVELLRKIKQVNQQIVTVLIQGRPHSIGNIVNDSRAVLAAWYPGNLGGLAIAQTIFGDHNPSGRLSMSIPQSSMQLPCYYNGKYSGAKEEYIDMSGKPLYPFGYGLSYSQFQYHHIQLSQTEITIQDLEEKGIDISLDVENVSQRDGYEIVQIYIIDNESTITRRYKELKAFQKIYIEAKSCCSLVIHLDSETFKIWDYQMNHLIESGTVDILIASHSEQFITRKLTILK</sequence>
<dbReference type="InterPro" id="IPR036962">
    <property type="entry name" value="Glyco_hydro_3_N_sf"/>
</dbReference>
<feature type="domain" description="Fibronectin type III-like" evidence="2">
    <location>
        <begin position="666"/>
        <end position="735"/>
    </location>
</feature>
<dbReference type="STRING" id="100884.GCA_000269565_01401"/>
<evidence type="ECO:0000313" key="3">
    <source>
        <dbReference type="EMBL" id="EFW06420.1"/>
    </source>
</evidence>
<evidence type="ECO:0000256" key="1">
    <source>
        <dbReference type="ARBA" id="ARBA00022801"/>
    </source>
</evidence>
<dbReference type="SUPFAM" id="SSF51445">
    <property type="entry name" value="(Trans)glycosidases"/>
    <property type="match status" value="1"/>
</dbReference>
<dbReference type="AlphaFoldDB" id="E7G6B9"/>
<gene>
    <name evidence="3" type="ORF">HMPREF9488_00307</name>
</gene>
<dbReference type="SMART" id="SM01217">
    <property type="entry name" value="Fn3_like"/>
    <property type="match status" value="1"/>
</dbReference>
<dbReference type="InterPro" id="IPR013783">
    <property type="entry name" value="Ig-like_fold"/>
</dbReference>
<dbReference type="InterPro" id="IPR036881">
    <property type="entry name" value="Glyco_hydro_3_C_sf"/>
</dbReference>
<accession>E7G6B9</accession>
<dbReference type="eggNOG" id="COG1472">
    <property type="taxonomic scope" value="Bacteria"/>
</dbReference>
<comment type="caution">
    <text evidence="3">The sequence shown here is derived from an EMBL/GenBank/DDBJ whole genome shotgun (WGS) entry which is preliminary data.</text>
</comment>
<dbReference type="OrthoDB" id="9805821at2"/>
<dbReference type="Gene3D" id="3.20.20.300">
    <property type="entry name" value="Glycoside hydrolase, family 3, N-terminal domain"/>
    <property type="match status" value="1"/>
</dbReference>
<dbReference type="Gene3D" id="2.60.40.10">
    <property type="entry name" value="Immunoglobulins"/>
    <property type="match status" value="1"/>
</dbReference>
<dbReference type="InterPro" id="IPR026891">
    <property type="entry name" value="Fn3-like"/>
</dbReference>
<reference evidence="3 4" key="1">
    <citation type="submission" date="2010-12" db="EMBL/GenBank/DDBJ databases">
        <title>The Genome Sequence of Coprobacillus sp. strain 29_1.</title>
        <authorList>
            <consortium name="The Broad Institute Genome Sequencing Platform"/>
            <person name="Earl A."/>
            <person name="Ward D."/>
            <person name="Feldgarden M."/>
            <person name="Gevers D."/>
            <person name="Daigneault M."/>
            <person name="Sibley C.D."/>
            <person name="White A."/>
            <person name="Strauss J."/>
            <person name="Allen-Vercoe E."/>
            <person name="Young S.K."/>
            <person name="Zeng Q."/>
            <person name="Gargeya S."/>
            <person name="Fitzgerald M."/>
            <person name="Haas B."/>
            <person name="Abouelleil A."/>
            <person name="Alvarado L."/>
            <person name="Arachchi H.M."/>
            <person name="Berlin A."/>
            <person name="Brown A."/>
            <person name="Chapman S.B."/>
            <person name="Chen Z."/>
            <person name="Dunbar C."/>
            <person name="Freedman E."/>
            <person name="Gearin G."/>
            <person name="Gellesch M."/>
            <person name="Goldberg J."/>
            <person name="Griggs A."/>
            <person name="Gujja S."/>
            <person name="Heilman E."/>
            <person name="Heiman D."/>
            <person name="Howarth C."/>
            <person name="Larson L."/>
            <person name="Lui A."/>
            <person name="MacDonald P.J.P."/>
            <person name="Mehta T."/>
            <person name="Montmayeur A."/>
            <person name="Murphy C."/>
            <person name="Neiman D."/>
            <person name="Pearson M."/>
            <person name="Priest M."/>
            <person name="Roberts A."/>
            <person name="Saif S."/>
            <person name="Shea T."/>
            <person name="Shenoy N."/>
            <person name="Sisk P."/>
            <person name="Stolte C."/>
            <person name="Sykes S."/>
            <person name="White J."/>
            <person name="Yandava C."/>
            <person name="Nusbaum C."/>
            <person name="Birren B."/>
        </authorList>
    </citation>
    <scope>NUCLEOTIDE SEQUENCE [LARGE SCALE GENOMIC DNA]</scope>
    <source>
        <strain evidence="3 4">29_1</strain>
    </source>
</reference>
<dbReference type="Proteomes" id="UP000003157">
    <property type="component" value="Unassembled WGS sequence"/>
</dbReference>
<keyword evidence="4" id="KW-1185">Reference proteome</keyword>
<dbReference type="InterPro" id="IPR051915">
    <property type="entry name" value="Cellulose_Degrad_GH3"/>
</dbReference>
<dbReference type="Pfam" id="PF14310">
    <property type="entry name" value="Fn3-like"/>
    <property type="match status" value="1"/>
</dbReference>
<dbReference type="RefSeq" id="WP_008787435.1">
    <property type="nucleotide sequence ID" value="NZ_AKCB01000001.1"/>
</dbReference>
<evidence type="ECO:0000259" key="2">
    <source>
        <dbReference type="SMART" id="SM01217"/>
    </source>
</evidence>
<dbReference type="HOGENOM" id="CLU_004542_5_1_9"/>
<proteinExistence type="predicted"/>
<dbReference type="Pfam" id="PF00933">
    <property type="entry name" value="Glyco_hydro_3"/>
    <property type="match status" value="1"/>
</dbReference>
<dbReference type="GO" id="GO:0008422">
    <property type="term" value="F:beta-glucosidase activity"/>
    <property type="evidence" value="ECO:0007669"/>
    <property type="project" value="TreeGrafter"/>
</dbReference>
<dbReference type="PRINTS" id="PR00133">
    <property type="entry name" value="GLHYDRLASE3"/>
</dbReference>
<dbReference type="InterPro" id="IPR017853">
    <property type="entry name" value="GH"/>
</dbReference>
<dbReference type="Gene3D" id="3.40.50.1700">
    <property type="entry name" value="Glycoside hydrolase family 3 C-terminal domain"/>
    <property type="match status" value="1"/>
</dbReference>
<dbReference type="GO" id="GO:0009251">
    <property type="term" value="P:glucan catabolic process"/>
    <property type="evidence" value="ECO:0007669"/>
    <property type="project" value="TreeGrafter"/>
</dbReference>
<dbReference type="InterPro" id="IPR001764">
    <property type="entry name" value="Glyco_hydro_3_N"/>
</dbReference>
<evidence type="ECO:0000313" key="4">
    <source>
        <dbReference type="Proteomes" id="UP000003157"/>
    </source>
</evidence>
<dbReference type="EMBL" id="ADKX01000003">
    <property type="protein sequence ID" value="EFW06420.1"/>
    <property type="molecule type" value="Genomic_DNA"/>
</dbReference>
<dbReference type="Pfam" id="PF01915">
    <property type="entry name" value="Glyco_hydro_3_C"/>
    <property type="match status" value="1"/>
</dbReference>
<protein>
    <submittedName>
        <fullName evidence="3">Beta-glucosidase</fullName>
    </submittedName>
</protein>
<name>E7G6B9_9FIRM</name>
<dbReference type="GeneID" id="78229278"/>
<dbReference type="SUPFAM" id="SSF52279">
    <property type="entry name" value="Beta-D-glucan exohydrolase, C-terminal domain"/>
    <property type="match status" value="1"/>
</dbReference>